<evidence type="ECO:0000256" key="1">
    <source>
        <dbReference type="SAM" id="Phobius"/>
    </source>
</evidence>
<dbReference type="Proteomes" id="UP001418444">
    <property type="component" value="Unassembled WGS sequence"/>
</dbReference>
<feature type="transmembrane region" description="Helical" evidence="1">
    <location>
        <begin position="228"/>
        <end position="251"/>
    </location>
</feature>
<proteinExistence type="predicted"/>
<feature type="transmembrane region" description="Helical" evidence="1">
    <location>
        <begin position="263"/>
        <end position="284"/>
    </location>
</feature>
<dbReference type="Pfam" id="PF01569">
    <property type="entry name" value="PAP2"/>
    <property type="match status" value="1"/>
</dbReference>
<feature type="transmembrane region" description="Helical" evidence="1">
    <location>
        <begin position="96"/>
        <end position="118"/>
    </location>
</feature>
<dbReference type="InterPro" id="IPR000326">
    <property type="entry name" value="PAP2/HPO"/>
</dbReference>
<dbReference type="RefSeq" id="WP_344784345.1">
    <property type="nucleotide sequence ID" value="NZ_BAAAZW010000007.1"/>
</dbReference>
<keyword evidence="4" id="KW-1185">Reference proteome</keyword>
<reference evidence="4" key="1">
    <citation type="journal article" date="2019" name="Int. J. Syst. Evol. Microbiol.">
        <title>The Global Catalogue of Microorganisms (GCM) 10K type strain sequencing project: providing services to taxonomists for standard genome sequencing and annotation.</title>
        <authorList>
            <consortium name="The Broad Institute Genomics Platform"/>
            <consortium name="The Broad Institute Genome Sequencing Center for Infectious Disease"/>
            <person name="Wu L."/>
            <person name="Ma J."/>
        </authorList>
    </citation>
    <scope>NUCLEOTIDE SEQUENCE [LARGE SCALE GENOMIC DNA]</scope>
    <source>
        <strain evidence="4">JCM 16923</strain>
    </source>
</reference>
<feature type="transmembrane region" description="Helical" evidence="1">
    <location>
        <begin position="68"/>
        <end position="89"/>
    </location>
</feature>
<evidence type="ECO:0000313" key="3">
    <source>
        <dbReference type="EMBL" id="GAA3964068.1"/>
    </source>
</evidence>
<keyword evidence="1" id="KW-1133">Transmembrane helix</keyword>
<feature type="transmembrane region" description="Helical" evidence="1">
    <location>
        <begin position="190"/>
        <end position="208"/>
    </location>
</feature>
<sequence length="295" mass="30805">MTVGHAPAARTPAASGARWVLLAVGAVIVVVAAYLAAVRTATGQRVENAALRGALQVNADEVTAADEALATFTLASLGIAVAILAVIGWVRGGLRLAAVAVGVVGVATVLTEVLKRYVLERPLLIEAPEYLRHNSFPSGHTTVAMSVACATLMVVSWRWRTLAMLLVTSWTVGVGAYTVVARWHRLSDTVGADAIALLTASLGALVLLRWRMVRRVPADRSAPIRTIVVILACLWVVVIGALGIFVGLAGAGEDPGATADYNIYLGAQALASVGSVLALLLAWASWHRLETARPA</sequence>
<protein>
    <recommendedName>
        <fullName evidence="2">Phosphatidic acid phosphatase type 2/haloperoxidase domain-containing protein</fullName>
    </recommendedName>
</protein>
<feature type="domain" description="Phosphatidic acid phosphatase type 2/haloperoxidase" evidence="2">
    <location>
        <begin position="101"/>
        <end position="203"/>
    </location>
</feature>
<evidence type="ECO:0000313" key="4">
    <source>
        <dbReference type="Proteomes" id="UP001418444"/>
    </source>
</evidence>
<feature type="transmembrane region" description="Helical" evidence="1">
    <location>
        <begin position="19"/>
        <end position="37"/>
    </location>
</feature>
<organism evidence="3 4">
    <name type="scientific">Gordonia caeni</name>
    <dbReference type="NCBI Taxonomy" id="1007097"/>
    <lineage>
        <taxon>Bacteria</taxon>
        <taxon>Bacillati</taxon>
        <taxon>Actinomycetota</taxon>
        <taxon>Actinomycetes</taxon>
        <taxon>Mycobacteriales</taxon>
        <taxon>Gordoniaceae</taxon>
        <taxon>Gordonia</taxon>
    </lineage>
</organism>
<keyword evidence="1" id="KW-0472">Membrane</keyword>
<gene>
    <name evidence="3" type="ORF">GCM10022231_25650</name>
</gene>
<feature type="transmembrane region" description="Helical" evidence="1">
    <location>
        <begin position="162"/>
        <end position="184"/>
    </location>
</feature>
<dbReference type="Gene3D" id="1.20.144.10">
    <property type="entry name" value="Phosphatidic acid phosphatase type 2/haloperoxidase"/>
    <property type="match status" value="1"/>
</dbReference>
<keyword evidence="1" id="KW-0812">Transmembrane</keyword>
<evidence type="ECO:0000259" key="2">
    <source>
        <dbReference type="Pfam" id="PF01569"/>
    </source>
</evidence>
<dbReference type="InterPro" id="IPR036938">
    <property type="entry name" value="PAP2/HPO_sf"/>
</dbReference>
<feature type="transmembrane region" description="Helical" evidence="1">
    <location>
        <begin position="138"/>
        <end position="155"/>
    </location>
</feature>
<dbReference type="EMBL" id="BAAAZW010000007">
    <property type="protein sequence ID" value="GAA3964068.1"/>
    <property type="molecule type" value="Genomic_DNA"/>
</dbReference>
<dbReference type="SUPFAM" id="SSF48317">
    <property type="entry name" value="Acid phosphatase/Vanadium-dependent haloperoxidase"/>
    <property type="match status" value="1"/>
</dbReference>
<comment type="caution">
    <text evidence="3">The sequence shown here is derived from an EMBL/GenBank/DDBJ whole genome shotgun (WGS) entry which is preliminary data.</text>
</comment>
<name>A0ABP7PE24_9ACTN</name>
<accession>A0ABP7PE24</accession>